<name>A0A9W7W0F6_9PEZI</name>
<proteinExistence type="predicted"/>
<gene>
    <name evidence="1" type="ORF">Tdes44962_MAKER00643</name>
</gene>
<dbReference type="OrthoDB" id="3821113at2759"/>
<dbReference type="EMBL" id="RIBY02002089">
    <property type="protein sequence ID" value="KAH9825713.1"/>
    <property type="molecule type" value="Genomic_DNA"/>
</dbReference>
<dbReference type="GO" id="GO:0005739">
    <property type="term" value="C:mitochondrion"/>
    <property type="evidence" value="ECO:0007669"/>
    <property type="project" value="InterPro"/>
</dbReference>
<dbReference type="GO" id="GO:0032981">
    <property type="term" value="P:mitochondrial respiratory chain complex I assembly"/>
    <property type="evidence" value="ECO:0007669"/>
    <property type="project" value="InterPro"/>
</dbReference>
<evidence type="ECO:0000313" key="2">
    <source>
        <dbReference type="Proteomes" id="UP001138500"/>
    </source>
</evidence>
<organism evidence="1 2">
    <name type="scientific">Teratosphaeria destructans</name>
    <dbReference type="NCBI Taxonomy" id="418781"/>
    <lineage>
        <taxon>Eukaryota</taxon>
        <taxon>Fungi</taxon>
        <taxon>Dikarya</taxon>
        <taxon>Ascomycota</taxon>
        <taxon>Pezizomycotina</taxon>
        <taxon>Dothideomycetes</taxon>
        <taxon>Dothideomycetidae</taxon>
        <taxon>Mycosphaerellales</taxon>
        <taxon>Teratosphaeriaceae</taxon>
        <taxon>Teratosphaeria</taxon>
    </lineage>
</organism>
<dbReference type="Proteomes" id="UP001138500">
    <property type="component" value="Unassembled WGS sequence"/>
</dbReference>
<dbReference type="InterPro" id="IPR034595">
    <property type="entry name" value="NDUFAF8"/>
</dbReference>
<keyword evidence="2" id="KW-1185">Reference proteome</keyword>
<evidence type="ECO:0000313" key="1">
    <source>
        <dbReference type="EMBL" id="KAH9825713.1"/>
    </source>
</evidence>
<dbReference type="PANTHER" id="PTHR34561:SF1">
    <property type="entry name" value="NADH DEHYDROGENASE [UBIQUINONE] 1 ALPHA SUBCOMPLEX ASSEMBLY FACTOR 8"/>
    <property type="match status" value="1"/>
</dbReference>
<protein>
    <submittedName>
        <fullName evidence="1">Mitochondrial respiratory chain complex I assembly</fullName>
    </submittedName>
</protein>
<dbReference type="AlphaFoldDB" id="A0A9W7W0F6"/>
<accession>A0A9W7W0F6</accession>
<sequence length="95" mass="10559">MPTRTRPIEKFAAATAKCTTEGAVYGKCVAAHYQNARKDMCAEEFLRLKDCYIVAPPPPPPPLSPSTWFLIFPLIESRGQEIIKNADAINHVICK</sequence>
<reference evidence="1 2" key="2">
    <citation type="journal article" date="2021" name="Curr. Genet.">
        <title>Genetic response to nitrogen starvation in the aggressive Eucalyptus foliar pathogen Teratosphaeria destructans.</title>
        <authorList>
            <person name="Havenga M."/>
            <person name="Wingfield B.D."/>
            <person name="Wingfield M.J."/>
            <person name="Dreyer L.L."/>
            <person name="Roets F."/>
            <person name="Aylward J."/>
        </authorList>
    </citation>
    <scope>NUCLEOTIDE SEQUENCE [LARGE SCALE GENOMIC DNA]</scope>
    <source>
        <strain evidence="1">CMW44962</strain>
    </source>
</reference>
<comment type="caution">
    <text evidence="1">The sequence shown here is derived from an EMBL/GenBank/DDBJ whole genome shotgun (WGS) entry which is preliminary data.</text>
</comment>
<dbReference type="PANTHER" id="PTHR34561">
    <property type="entry name" value="NADH DEHYDROGENASE [UBIQUINONE] 1 ALPHA SUBCOMPLEX ASSEMBLY FACTOR 8"/>
    <property type="match status" value="1"/>
</dbReference>
<reference evidence="1 2" key="1">
    <citation type="journal article" date="2018" name="IMA Fungus">
        <title>IMA Genome-F 10: Nine draft genome sequences of Claviceps purpurea s.lat., including C. arundinis, C. humidiphila, and C. cf. spartinae, pseudomolecules for the pitch canker pathogen Fusarium circinatum, draft genome of Davidsoniella eucalypti, Grosmannia galeiformis, Quambalaria eucalypti, and Teratosphaeria destructans.</title>
        <authorList>
            <person name="Wingfield B.D."/>
            <person name="Liu M."/>
            <person name="Nguyen H.D."/>
            <person name="Lane F.A."/>
            <person name="Morgan S.W."/>
            <person name="De Vos L."/>
            <person name="Wilken P.M."/>
            <person name="Duong T.A."/>
            <person name="Aylward J."/>
            <person name="Coetzee M.P."/>
            <person name="Dadej K."/>
            <person name="De Beer Z.W."/>
            <person name="Findlay W."/>
            <person name="Havenga M."/>
            <person name="Kolarik M."/>
            <person name="Menzies J.G."/>
            <person name="Naidoo K."/>
            <person name="Pochopski O."/>
            <person name="Shoukouhi P."/>
            <person name="Santana Q.C."/>
            <person name="Seifert K.A."/>
            <person name="Soal N."/>
            <person name="Steenkamp E.T."/>
            <person name="Tatham C.T."/>
            <person name="van der Nest M.A."/>
            <person name="Wingfield M.J."/>
        </authorList>
    </citation>
    <scope>NUCLEOTIDE SEQUENCE [LARGE SCALE GENOMIC DNA]</scope>
    <source>
        <strain evidence="1">CMW44962</strain>
    </source>
</reference>